<dbReference type="InterPro" id="IPR013106">
    <property type="entry name" value="Ig_V-set"/>
</dbReference>
<dbReference type="Gene3D" id="2.60.40.10">
    <property type="entry name" value="Immunoglobulins"/>
    <property type="match status" value="2"/>
</dbReference>
<evidence type="ECO:0000313" key="13">
    <source>
        <dbReference type="EMBL" id="KFO20662.1"/>
    </source>
</evidence>
<keyword evidence="3" id="KW-1003">Cell membrane</keyword>
<dbReference type="PROSITE" id="PS50835">
    <property type="entry name" value="IG_LIKE"/>
    <property type="match status" value="2"/>
</dbReference>
<feature type="domain" description="Ig-like" evidence="12">
    <location>
        <begin position="62"/>
        <end position="158"/>
    </location>
</feature>
<dbReference type="PANTHER" id="PTHR23266">
    <property type="entry name" value="IMMUNOGLOBULIN HEAVY CHAIN"/>
    <property type="match status" value="1"/>
</dbReference>
<keyword evidence="9" id="KW-0393">Immunoglobulin domain</keyword>
<feature type="compositionally biased region" description="Polar residues" evidence="11">
    <location>
        <begin position="182"/>
        <end position="198"/>
    </location>
</feature>
<comment type="subcellular location">
    <subcellularLocation>
        <location evidence="1">Cell membrane</location>
    </subcellularLocation>
    <subcellularLocation>
        <location evidence="2">Secreted</location>
    </subcellularLocation>
</comment>
<evidence type="ECO:0000256" key="7">
    <source>
        <dbReference type="ARBA" id="ARBA00023136"/>
    </source>
</evidence>
<dbReference type="eggNOG" id="ENOG502S5TB">
    <property type="taxonomic scope" value="Eukaryota"/>
</dbReference>
<evidence type="ECO:0000256" key="11">
    <source>
        <dbReference type="SAM" id="MobiDB-lite"/>
    </source>
</evidence>
<dbReference type="FunFam" id="2.60.40.10:FF:002426">
    <property type="entry name" value="Immunoglobulin heavy variable V15-2"/>
    <property type="match status" value="1"/>
</dbReference>
<keyword evidence="4" id="KW-0964">Secreted</keyword>
<evidence type="ECO:0000256" key="8">
    <source>
        <dbReference type="ARBA" id="ARBA00023157"/>
    </source>
</evidence>
<sequence>MQIGPPCADENQPGPDLQLCRGAQPWMASCSHSVIRTEHRGLTMELVLSWVFLVAVLKGVQAEVQLVESGGDLVQPGGSLKLSCLASGFTFSDFTMHWVRQAPGKGPEWISVISSSSGTIRYADSVKGRFTTSRDNNKNTLYLQMSSLRTEDTAVYYCARDTVRGPLCELRHKPPFRGARAQQGSLWSSQKQAGPQEQVQRRKQKGLRPVGKAGVVQKMRLLGLLLCLVTGPHGVLSQVQLQESGPDLLKPSETLSLTCKVTGFSITTSGYGWDWIRQSPGKSLEWMGIISYSGGTSYNPSLQNRISISRDTGKNEFSLQLNSVTPEDTAVYYCARDTVICYNWEHRHKPPCRENYNQQVARCTHWCREPT</sequence>
<evidence type="ECO:0000256" key="9">
    <source>
        <dbReference type="ARBA" id="ARBA00023319"/>
    </source>
</evidence>
<dbReference type="InterPro" id="IPR050199">
    <property type="entry name" value="IgHV"/>
</dbReference>
<feature type="region of interest" description="Disordered" evidence="11">
    <location>
        <begin position="181"/>
        <end position="206"/>
    </location>
</feature>
<evidence type="ECO:0000256" key="3">
    <source>
        <dbReference type="ARBA" id="ARBA00022475"/>
    </source>
</evidence>
<dbReference type="SUPFAM" id="SSF48726">
    <property type="entry name" value="Immunoglobulin"/>
    <property type="match status" value="2"/>
</dbReference>
<keyword evidence="5" id="KW-0391">Immunity</keyword>
<dbReference type="GO" id="GO:0019814">
    <property type="term" value="C:immunoglobulin complex"/>
    <property type="evidence" value="ECO:0007669"/>
    <property type="project" value="UniProtKB-KW"/>
</dbReference>
<keyword evidence="7" id="KW-0472">Membrane</keyword>
<organism evidence="13 14">
    <name type="scientific">Fukomys damarensis</name>
    <name type="common">Damaraland mole rat</name>
    <name type="synonym">Cryptomys damarensis</name>
    <dbReference type="NCBI Taxonomy" id="885580"/>
    <lineage>
        <taxon>Eukaryota</taxon>
        <taxon>Metazoa</taxon>
        <taxon>Chordata</taxon>
        <taxon>Craniata</taxon>
        <taxon>Vertebrata</taxon>
        <taxon>Euteleostomi</taxon>
        <taxon>Mammalia</taxon>
        <taxon>Eutheria</taxon>
        <taxon>Euarchontoglires</taxon>
        <taxon>Glires</taxon>
        <taxon>Rodentia</taxon>
        <taxon>Hystricomorpha</taxon>
        <taxon>Bathyergidae</taxon>
        <taxon>Fukomys</taxon>
    </lineage>
</organism>
<protein>
    <submittedName>
        <fullName evidence="13">Ig heavy chain V-III region VH26</fullName>
    </submittedName>
</protein>
<dbReference type="AlphaFoldDB" id="A0A091CR40"/>
<evidence type="ECO:0000256" key="1">
    <source>
        <dbReference type="ARBA" id="ARBA00004236"/>
    </source>
</evidence>
<evidence type="ECO:0000256" key="4">
    <source>
        <dbReference type="ARBA" id="ARBA00022525"/>
    </source>
</evidence>
<accession>A0A091CR40</accession>
<dbReference type="InterPro" id="IPR036179">
    <property type="entry name" value="Ig-like_dom_sf"/>
</dbReference>
<evidence type="ECO:0000259" key="12">
    <source>
        <dbReference type="PROSITE" id="PS50835"/>
    </source>
</evidence>
<proteinExistence type="predicted"/>
<dbReference type="FunFam" id="2.60.40.10:FF:001142">
    <property type="entry name" value="Immunoglobulin heavy variable 5-15"/>
    <property type="match status" value="1"/>
</dbReference>
<reference evidence="13 14" key="1">
    <citation type="submission" date="2013-11" db="EMBL/GenBank/DDBJ databases">
        <title>The Damaraland mole rat (Fukomys damarensis) genome and evolution of African mole rats.</title>
        <authorList>
            <person name="Gladyshev V.N."/>
            <person name="Fang X."/>
        </authorList>
    </citation>
    <scope>NUCLEOTIDE SEQUENCE [LARGE SCALE GENOMIC DNA]</scope>
    <source>
        <tissue evidence="13">Liver</tissue>
    </source>
</reference>
<dbReference type="SMART" id="SM00409">
    <property type="entry name" value="IG"/>
    <property type="match status" value="2"/>
</dbReference>
<dbReference type="CDD" id="cd04981">
    <property type="entry name" value="IgV_H"/>
    <property type="match status" value="1"/>
</dbReference>
<dbReference type="InterPro" id="IPR013783">
    <property type="entry name" value="Ig-like_fold"/>
</dbReference>
<keyword evidence="6" id="KW-1064">Adaptive immunity</keyword>
<dbReference type="SMART" id="SM00406">
    <property type="entry name" value="IGv"/>
    <property type="match status" value="2"/>
</dbReference>
<name>A0A091CR40_FUKDA</name>
<evidence type="ECO:0000256" key="2">
    <source>
        <dbReference type="ARBA" id="ARBA00004613"/>
    </source>
</evidence>
<keyword evidence="14" id="KW-1185">Reference proteome</keyword>
<evidence type="ECO:0000313" key="14">
    <source>
        <dbReference type="Proteomes" id="UP000028990"/>
    </source>
</evidence>
<evidence type="ECO:0000256" key="6">
    <source>
        <dbReference type="ARBA" id="ARBA00023130"/>
    </source>
</evidence>
<evidence type="ECO:0000256" key="10">
    <source>
        <dbReference type="ARBA" id="ARBA00043265"/>
    </source>
</evidence>
<feature type="domain" description="Ig-like" evidence="12">
    <location>
        <begin position="232"/>
        <end position="334"/>
    </location>
</feature>
<gene>
    <name evidence="13" type="ORF">H920_17961</name>
</gene>
<dbReference type="InterPro" id="IPR007110">
    <property type="entry name" value="Ig-like_dom"/>
</dbReference>
<dbReference type="Pfam" id="PF07686">
    <property type="entry name" value="V-set"/>
    <property type="match status" value="2"/>
</dbReference>
<dbReference type="EMBL" id="KN124639">
    <property type="protein sequence ID" value="KFO20662.1"/>
    <property type="molecule type" value="Genomic_DNA"/>
</dbReference>
<evidence type="ECO:0000256" key="5">
    <source>
        <dbReference type="ARBA" id="ARBA00022859"/>
    </source>
</evidence>
<dbReference type="GO" id="GO:0005886">
    <property type="term" value="C:plasma membrane"/>
    <property type="evidence" value="ECO:0007669"/>
    <property type="project" value="UniProtKB-SubCell"/>
</dbReference>
<dbReference type="GO" id="GO:0005576">
    <property type="term" value="C:extracellular region"/>
    <property type="evidence" value="ECO:0007669"/>
    <property type="project" value="UniProtKB-SubCell"/>
</dbReference>
<keyword evidence="8" id="KW-1015">Disulfide bond</keyword>
<dbReference type="GO" id="GO:0002250">
    <property type="term" value="P:adaptive immune response"/>
    <property type="evidence" value="ECO:0007669"/>
    <property type="project" value="UniProtKB-KW"/>
</dbReference>
<keyword evidence="10" id="KW-1280">Immunoglobulin</keyword>
<dbReference type="Proteomes" id="UP000028990">
    <property type="component" value="Unassembled WGS sequence"/>
</dbReference>
<dbReference type="InterPro" id="IPR003599">
    <property type="entry name" value="Ig_sub"/>
</dbReference>